<sequence length="125" mass="14355">MQKKAEKNSIIEICPIRNVVARFGNKWALLVILILHENGSTRFNQLGKLIPDISTKVLSNTLQVLEADSLITRNVFPEVPIRVEYGLTKTGESLVPIIQQLTEWAEQNMKSIIKNRKKREKEMEK</sequence>
<dbReference type="EMBL" id="DXCK01000104">
    <property type="protein sequence ID" value="HIZ02119.1"/>
    <property type="molecule type" value="Genomic_DNA"/>
</dbReference>
<evidence type="ECO:0000256" key="3">
    <source>
        <dbReference type="ARBA" id="ARBA00023163"/>
    </source>
</evidence>
<dbReference type="PANTHER" id="PTHR33204:SF39">
    <property type="entry name" value="TRANSCRIPTIONAL REGULATORY PROTEIN"/>
    <property type="match status" value="1"/>
</dbReference>
<feature type="domain" description="HTH hxlR-type" evidence="4">
    <location>
        <begin position="14"/>
        <end position="113"/>
    </location>
</feature>
<dbReference type="InterPro" id="IPR036390">
    <property type="entry name" value="WH_DNA-bd_sf"/>
</dbReference>
<evidence type="ECO:0000256" key="2">
    <source>
        <dbReference type="ARBA" id="ARBA00023125"/>
    </source>
</evidence>
<keyword evidence="1" id="KW-0805">Transcription regulation</keyword>
<dbReference type="PROSITE" id="PS51118">
    <property type="entry name" value="HTH_HXLR"/>
    <property type="match status" value="1"/>
</dbReference>
<dbReference type="GO" id="GO:0003677">
    <property type="term" value="F:DNA binding"/>
    <property type="evidence" value="ECO:0007669"/>
    <property type="project" value="UniProtKB-KW"/>
</dbReference>
<organism evidence="5 6">
    <name type="scientific">Candidatus Bacteroides merdipullorum</name>
    <dbReference type="NCBI Taxonomy" id="2838474"/>
    <lineage>
        <taxon>Bacteria</taxon>
        <taxon>Pseudomonadati</taxon>
        <taxon>Bacteroidota</taxon>
        <taxon>Bacteroidia</taxon>
        <taxon>Bacteroidales</taxon>
        <taxon>Bacteroidaceae</taxon>
        <taxon>Bacteroides</taxon>
    </lineage>
</organism>
<evidence type="ECO:0000259" key="4">
    <source>
        <dbReference type="PROSITE" id="PS51118"/>
    </source>
</evidence>
<evidence type="ECO:0000256" key="1">
    <source>
        <dbReference type="ARBA" id="ARBA00023015"/>
    </source>
</evidence>
<dbReference type="Pfam" id="PF01638">
    <property type="entry name" value="HxlR"/>
    <property type="match status" value="1"/>
</dbReference>
<keyword evidence="3" id="KW-0804">Transcription</keyword>
<name>A0A9D2A6H6_9BACE</name>
<dbReference type="PANTHER" id="PTHR33204">
    <property type="entry name" value="TRANSCRIPTIONAL REGULATOR, MARR FAMILY"/>
    <property type="match status" value="1"/>
</dbReference>
<gene>
    <name evidence="5" type="ORF">H9819_07725</name>
</gene>
<dbReference type="Gene3D" id="1.10.10.10">
    <property type="entry name" value="Winged helix-like DNA-binding domain superfamily/Winged helix DNA-binding domain"/>
    <property type="match status" value="1"/>
</dbReference>
<dbReference type="InterPro" id="IPR036388">
    <property type="entry name" value="WH-like_DNA-bd_sf"/>
</dbReference>
<dbReference type="AlphaFoldDB" id="A0A9D2A6H6"/>
<reference evidence="5" key="2">
    <citation type="submission" date="2021-04" db="EMBL/GenBank/DDBJ databases">
        <authorList>
            <person name="Gilroy R."/>
        </authorList>
    </citation>
    <scope>NUCLEOTIDE SEQUENCE</scope>
    <source>
        <strain evidence="5">ChiHjej12B11-24981</strain>
    </source>
</reference>
<evidence type="ECO:0000313" key="6">
    <source>
        <dbReference type="Proteomes" id="UP000824023"/>
    </source>
</evidence>
<dbReference type="InterPro" id="IPR002577">
    <property type="entry name" value="HTH_HxlR"/>
</dbReference>
<dbReference type="SUPFAM" id="SSF46785">
    <property type="entry name" value="Winged helix' DNA-binding domain"/>
    <property type="match status" value="1"/>
</dbReference>
<accession>A0A9D2A6H6</accession>
<proteinExistence type="predicted"/>
<protein>
    <submittedName>
        <fullName evidence="5">Helix-turn-helix transcriptional regulator</fullName>
    </submittedName>
</protein>
<comment type="caution">
    <text evidence="5">The sequence shown here is derived from an EMBL/GenBank/DDBJ whole genome shotgun (WGS) entry which is preliminary data.</text>
</comment>
<dbReference type="Proteomes" id="UP000824023">
    <property type="component" value="Unassembled WGS sequence"/>
</dbReference>
<reference evidence="5" key="1">
    <citation type="journal article" date="2021" name="PeerJ">
        <title>Extensive microbial diversity within the chicken gut microbiome revealed by metagenomics and culture.</title>
        <authorList>
            <person name="Gilroy R."/>
            <person name="Ravi A."/>
            <person name="Getino M."/>
            <person name="Pursley I."/>
            <person name="Horton D.L."/>
            <person name="Alikhan N.F."/>
            <person name="Baker D."/>
            <person name="Gharbi K."/>
            <person name="Hall N."/>
            <person name="Watson M."/>
            <person name="Adriaenssens E.M."/>
            <person name="Foster-Nyarko E."/>
            <person name="Jarju S."/>
            <person name="Secka A."/>
            <person name="Antonio M."/>
            <person name="Oren A."/>
            <person name="Chaudhuri R.R."/>
            <person name="La Ragione R."/>
            <person name="Hildebrand F."/>
            <person name="Pallen M.J."/>
        </authorList>
    </citation>
    <scope>NUCLEOTIDE SEQUENCE</scope>
    <source>
        <strain evidence="5">ChiHjej12B11-24981</strain>
    </source>
</reference>
<evidence type="ECO:0000313" key="5">
    <source>
        <dbReference type="EMBL" id="HIZ02119.1"/>
    </source>
</evidence>
<keyword evidence="2" id="KW-0238">DNA-binding</keyword>